<evidence type="ECO:0008006" key="4">
    <source>
        <dbReference type="Google" id="ProtNLM"/>
    </source>
</evidence>
<dbReference type="EMBL" id="LBTJ01000011">
    <property type="protein sequence ID" value="KKQ38382.1"/>
    <property type="molecule type" value="Genomic_DNA"/>
</dbReference>
<feature type="transmembrane region" description="Helical" evidence="1">
    <location>
        <begin position="333"/>
        <end position="352"/>
    </location>
</feature>
<feature type="transmembrane region" description="Helical" evidence="1">
    <location>
        <begin position="359"/>
        <end position="377"/>
    </location>
</feature>
<evidence type="ECO:0000313" key="3">
    <source>
        <dbReference type="Proteomes" id="UP000034471"/>
    </source>
</evidence>
<protein>
    <recommendedName>
        <fullName evidence="4">Membrane protein 6-pyruvoyl-tetrahydropterin synthase-related domain-containing protein</fullName>
    </recommendedName>
</protein>
<organism evidence="2 3">
    <name type="scientific">Candidatus Roizmanbacteria bacterium GW2011_GWA2_37_7</name>
    <dbReference type="NCBI Taxonomy" id="1618481"/>
    <lineage>
        <taxon>Bacteria</taxon>
        <taxon>Candidatus Roizmaniibacteriota</taxon>
    </lineage>
</organism>
<keyword evidence="1" id="KW-1133">Transmembrane helix</keyword>
<keyword evidence="1" id="KW-0812">Transmembrane</keyword>
<feature type="transmembrane region" description="Helical" evidence="1">
    <location>
        <begin position="195"/>
        <end position="218"/>
    </location>
</feature>
<feature type="transmembrane region" description="Helical" evidence="1">
    <location>
        <begin position="101"/>
        <end position="118"/>
    </location>
</feature>
<feature type="transmembrane region" description="Helical" evidence="1">
    <location>
        <begin position="76"/>
        <end position="95"/>
    </location>
</feature>
<proteinExistence type="predicted"/>
<gene>
    <name evidence="2" type="ORF">US54_C0011G0003</name>
</gene>
<comment type="caution">
    <text evidence="2">The sequence shown here is derived from an EMBL/GenBank/DDBJ whole genome shotgun (WGS) entry which is preliminary data.</text>
</comment>
<feature type="transmembrane region" description="Helical" evidence="1">
    <location>
        <begin position="296"/>
        <end position="313"/>
    </location>
</feature>
<keyword evidence="1" id="KW-0472">Membrane</keyword>
<reference evidence="2 3" key="1">
    <citation type="journal article" date="2015" name="Nature">
        <title>rRNA introns, odd ribosomes, and small enigmatic genomes across a large radiation of phyla.</title>
        <authorList>
            <person name="Brown C.T."/>
            <person name="Hug L.A."/>
            <person name="Thomas B.C."/>
            <person name="Sharon I."/>
            <person name="Castelle C.J."/>
            <person name="Singh A."/>
            <person name="Wilkins M.J."/>
            <person name="Williams K.H."/>
            <person name="Banfield J.F."/>
        </authorList>
    </citation>
    <scope>NUCLEOTIDE SEQUENCE [LARGE SCALE GENOMIC DNA]</scope>
</reference>
<feature type="transmembrane region" description="Helical" evidence="1">
    <location>
        <begin position="264"/>
        <end position="284"/>
    </location>
</feature>
<evidence type="ECO:0000313" key="2">
    <source>
        <dbReference type="EMBL" id="KKQ38382.1"/>
    </source>
</evidence>
<dbReference type="STRING" id="1618481.US54_C0011G0003"/>
<accession>A0A0G0H8A4</accession>
<feature type="transmembrane region" description="Helical" evidence="1">
    <location>
        <begin position="504"/>
        <end position="523"/>
    </location>
</feature>
<name>A0A0G0H8A4_9BACT</name>
<feature type="transmembrane region" description="Helical" evidence="1">
    <location>
        <begin position="130"/>
        <end position="147"/>
    </location>
</feature>
<feature type="transmembrane region" description="Helical" evidence="1">
    <location>
        <begin position="153"/>
        <end position="183"/>
    </location>
</feature>
<evidence type="ECO:0000256" key="1">
    <source>
        <dbReference type="SAM" id="Phobius"/>
    </source>
</evidence>
<dbReference type="Proteomes" id="UP000034471">
    <property type="component" value="Unassembled WGS sequence"/>
</dbReference>
<dbReference type="AlphaFoldDB" id="A0A0G0H8A4"/>
<sequence>MFDLFVHTGRPVTFDGPTHIANMAQVYEGLKDGDFPVRWGAGWARYGWPAPLFAQQVPSYTGAILNFISRDIVTSYNIAIFLGALLSTYLLYIFLRFYVGFIPALLGATVFHFAPYRIINIYVRGALPEFYASIFIISILISLYLALEKKKLFGYLLLAISVCMLLLTHPFMMVVGSIFFVPYGSYLVLKDRNYVFQKILGIGVMVGFGVGLSAYYLVPLFYEVKYLYYGSSNLHYASGNLLTLERFFIDSWPYFTSKDIAPRGHVLVGGVLEGIILFVSIIYVSFRYIKYKKLELLLFMITIVGITYIFFMLPPSDIFYQKIVLLGNIQHPWRMLTGYIFVPPILLASFVEKFRYKKIFFIVVIFVVALLRFPQLYGKNYTMYPQESYFITDDNMHGTILNTVWMGEVRDYPYQKEKVAILDGQGKMSGLQISNSSRSFTVQADTELNVVDYTFYFPGWRAYIDGDEIPIQFQDPAQRGVITYKVPSGNHLVSVIFTRTKPRILGDVISIASLILLISLYTLRKRVSSLAPYAS</sequence>